<dbReference type="RefSeq" id="WP_236452797.1">
    <property type="nucleotide sequence ID" value="NZ_CBCSGE010000031.1"/>
</dbReference>
<organism evidence="1 2">
    <name type="scientific">Flavobacterium jumunjinense</name>
    <dbReference type="NCBI Taxonomy" id="998845"/>
    <lineage>
        <taxon>Bacteria</taxon>
        <taxon>Pseudomonadati</taxon>
        <taxon>Bacteroidota</taxon>
        <taxon>Flavobacteriia</taxon>
        <taxon>Flavobacteriales</taxon>
        <taxon>Flavobacteriaceae</taxon>
        <taxon>Flavobacterium</taxon>
    </lineage>
</organism>
<evidence type="ECO:0008006" key="3">
    <source>
        <dbReference type="Google" id="ProtNLM"/>
    </source>
</evidence>
<comment type="caution">
    <text evidence="1">The sequence shown here is derived from an EMBL/GenBank/DDBJ whole genome shotgun (WGS) entry which is preliminary data.</text>
</comment>
<gene>
    <name evidence="1" type="ORF">ACFFVF_10550</name>
</gene>
<dbReference type="Proteomes" id="UP001589607">
    <property type="component" value="Unassembled WGS sequence"/>
</dbReference>
<sequence length="794" mass="91048">MKKIIFLICIAIQLANAQQSKEIIKNQIATSFSKYFENNSENVFLHLNKNKFLSNESIWFNAYVINKKDGKLNPNTTNLVVKMYNDQNELLYNSLNYVSNGITNGQIKLKEKLPTGTYFIHAYTNYMNNFIEDESSLYKIDIFDLKDQKIKKKSNAPFDLSYNIEGGNLLYQSENKIAVRAIDVNGDGFKTDNIELKDEKGIVISTIKTNEQGYGFSFLTNPNNEKYSLSLKQDKNTITKNLNSVKTIGFNISVNNNVNKENLILKIETNDISLAKYKNESFTLLINQNEKIKFIDIIIKDKTTQLIIAKNQLYEGINTLRLIDNDLNLHSERIVYNETNCPKITISKKQQLKDSIIIQGKIKNKIGVFSISTNPVPENSNFNTTSSILDKIKINSYLNEEIKDLNHYLSSDDRTKKIEFDIALIHSKPKYNWINIKKGLPKLHYEFDLGVNLKGKIYNYDVEDGKLRFISKDGINYTIPVSSNGDFEFKNLVLTDSTSIFLTLLDKKERVVKTAIHSRLINNNPSFNKVLKIDPIVYDNSSSIEILNTNDQLFETNDLVLLNEIILSSTQKEKEEFRANPYSYSKDPYKITETHANTYRDVLTFLEMHGCKIERGFGEFKIRSRINGFVSTSLKNIDTLSASGKKEALLFIDDVIIPDGSIFDGMMLDQVDEIYIDLNTPNGYGTRGLGGIIKVYSRKGYINKKQATQKTKEIIVENGFKKQHTFKNLTYTNYNHPTFKKIGAIHWSPKIYTDKNGDFEIKIPTLNQNQIKLNIQGIDNEGNVYNEEQIITIE</sequence>
<evidence type="ECO:0000313" key="2">
    <source>
        <dbReference type="Proteomes" id="UP001589607"/>
    </source>
</evidence>
<protein>
    <recommendedName>
        <fullName evidence="3">MG2 domain-containing protein</fullName>
    </recommendedName>
</protein>
<name>A0ABV5GNL9_9FLAO</name>
<keyword evidence="2" id="KW-1185">Reference proteome</keyword>
<reference evidence="1 2" key="1">
    <citation type="submission" date="2024-09" db="EMBL/GenBank/DDBJ databases">
        <authorList>
            <person name="Sun Q."/>
            <person name="Mori K."/>
        </authorList>
    </citation>
    <scope>NUCLEOTIDE SEQUENCE [LARGE SCALE GENOMIC DNA]</scope>
    <source>
        <strain evidence="1 2">CECT 7955</strain>
    </source>
</reference>
<evidence type="ECO:0000313" key="1">
    <source>
        <dbReference type="EMBL" id="MFB9096956.1"/>
    </source>
</evidence>
<accession>A0ABV5GNL9</accession>
<proteinExistence type="predicted"/>
<dbReference type="Gene3D" id="2.60.40.1930">
    <property type="match status" value="1"/>
</dbReference>
<dbReference type="EMBL" id="JBHMEY010000028">
    <property type="protein sequence ID" value="MFB9096956.1"/>
    <property type="molecule type" value="Genomic_DNA"/>
</dbReference>